<reference evidence="2" key="1">
    <citation type="submission" date="2024-04" db="EMBL/GenBank/DDBJ databases">
        <authorList>
            <consortium name="Molecular Ecology Group"/>
        </authorList>
    </citation>
    <scope>NUCLEOTIDE SEQUENCE</scope>
</reference>
<comment type="caution">
    <text evidence="2">The sequence shown here is derived from an EMBL/GenBank/DDBJ whole genome shotgun (WGS) entry which is preliminary data.</text>
</comment>
<dbReference type="AlphaFoldDB" id="A0AAV2MW46"/>
<feature type="compositionally biased region" description="Low complexity" evidence="1">
    <location>
        <begin position="7"/>
        <end position="22"/>
    </location>
</feature>
<accession>A0AAV2MW46</accession>
<feature type="region of interest" description="Disordered" evidence="1">
    <location>
        <begin position="68"/>
        <end position="116"/>
    </location>
</feature>
<keyword evidence="3" id="KW-1185">Reference proteome</keyword>
<organism evidence="2 3">
    <name type="scientific">Lasius platythorax</name>
    <dbReference type="NCBI Taxonomy" id="488582"/>
    <lineage>
        <taxon>Eukaryota</taxon>
        <taxon>Metazoa</taxon>
        <taxon>Ecdysozoa</taxon>
        <taxon>Arthropoda</taxon>
        <taxon>Hexapoda</taxon>
        <taxon>Insecta</taxon>
        <taxon>Pterygota</taxon>
        <taxon>Neoptera</taxon>
        <taxon>Endopterygota</taxon>
        <taxon>Hymenoptera</taxon>
        <taxon>Apocrita</taxon>
        <taxon>Aculeata</taxon>
        <taxon>Formicoidea</taxon>
        <taxon>Formicidae</taxon>
        <taxon>Formicinae</taxon>
        <taxon>Lasius</taxon>
        <taxon>Lasius</taxon>
    </lineage>
</organism>
<proteinExistence type="predicted"/>
<evidence type="ECO:0000313" key="3">
    <source>
        <dbReference type="Proteomes" id="UP001497644"/>
    </source>
</evidence>
<dbReference type="EMBL" id="CAXIPU020000397">
    <property type="protein sequence ID" value="CAL1671660.1"/>
    <property type="molecule type" value="Genomic_DNA"/>
</dbReference>
<feature type="region of interest" description="Disordered" evidence="1">
    <location>
        <begin position="1"/>
        <end position="22"/>
    </location>
</feature>
<feature type="compositionally biased region" description="Basic and acidic residues" evidence="1">
    <location>
        <begin position="74"/>
        <end position="87"/>
    </location>
</feature>
<protein>
    <submittedName>
        <fullName evidence="2">Uncharacterized protein</fullName>
    </submittedName>
</protein>
<sequence>MTFSHNSRPSTPSSGLSSNSQSFLISSPSLSSLDLVCEEISTQHDAERNTCSFSPLIITSDDLDNAQIPIHTTKNGDKEKQLDDSGERNAGAFPSKKCKTAVPPSNAFSQQKKNKENNLDLLIAKSSSAIQSSGMPHTGYSE</sequence>
<evidence type="ECO:0000313" key="2">
    <source>
        <dbReference type="EMBL" id="CAL1671660.1"/>
    </source>
</evidence>
<gene>
    <name evidence="2" type="ORF">LPLAT_LOCUS4094</name>
</gene>
<name>A0AAV2MW46_9HYME</name>
<dbReference type="Proteomes" id="UP001497644">
    <property type="component" value="Unassembled WGS sequence"/>
</dbReference>
<evidence type="ECO:0000256" key="1">
    <source>
        <dbReference type="SAM" id="MobiDB-lite"/>
    </source>
</evidence>